<dbReference type="GO" id="GO:0008168">
    <property type="term" value="F:methyltransferase activity"/>
    <property type="evidence" value="ECO:0007669"/>
    <property type="project" value="UniProtKB-KW"/>
</dbReference>
<dbReference type="Pfam" id="PF13649">
    <property type="entry name" value="Methyltransf_25"/>
    <property type="match status" value="1"/>
</dbReference>
<dbReference type="Proteomes" id="UP000182719">
    <property type="component" value="Unassembled WGS sequence"/>
</dbReference>
<proteinExistence type="predicted"/>
<feature type="domain" description="Methyltransferase" evidence="3">
    <location>
        <begin position="66"/>
        <end position="161"/>
    </location>
</feature>
<dbReference type="CDD" id="cd02440">
    <property type="entry name" value="AdoMet_MTases"/>
    <property type="match status" value="1"/>
</dbReference>
<evidence type="ECO:0000256" key="1">
    <source>
        <dbReference type="ARBA" id="ARBA00022603"/>
    </source>
</evidence>
<keyword evidence="1 4" id="KW-0489">Methyltransferase</keyword>
<evidence type="ECO:0000313" key="5">
    <source>
        <dbReference type="Proteomes" id="UP000182719"/>
    </source>
</evidence>
<organism evidence="4 5">
    <name type="scientific">Stigmatella aurantiaca</name>
    <dbReference type="NCBI Taxonomy" id="41"/>
    <lineage>
        <taxon>Bacteria</taxon>
        <taxon>Pseudomonadati</taxon>
        <taxon>Myxococcota</taxon>
        <taxon>Myxococcia</taxon>
        <taxon>Myxococcales</taxon>
        <taxon>Cystobacterineae</taxon>
        <taxon>Archangiaceae</taxon>
        <taxon>Stigmatella</taxon>
    </lineage>
</organism>
<dbReference type="GO" id="GO:0032259">
    <property type="term" value="P:methylation"/>
    <property type="evidence" value="ECO:0007669"/>
    <property type="project" value="UniProtKB-KW"/>
</dbReference>
<dbReference type="EMBL" id="FOAP01000002">
    <property type="protein sequence ID" value="SEK65691.1"/>
    <property type="molecule type" value="Genomic_DNA"/>
</dbReference>
<keyword evidence="2" id="KW-0808">Transferase</keyword>
<dbReference type="InterPro" id="IPR041698">
    <property type="entry name" value="Methyltransf_25"/>
</dbReference>
<keyword evidence="5" id="KW-1185">Reference proteome</keyword>
<dbReference type="SUPFAM" id="SSF53335">
    <property type="entry name" value="S-adenosyl-L-methionine-dependent methyltransferases"/>
    <property type="match status" value="1"/>
</dbReference>
<evidence type="ECO:0000313" key="4">
    <source>
        <dbReference type="EMBL" id="SEK65691.1"/>
    </source>
</evidence>
<evidence type="ECO:0000259" key="3">
    <source>
        <dbReference type="Pfam" id="PF13649"/>
    </source>
</evidence>
<evidence type="ECO:0000256" key="2">
    <source>
        <dbReference type="ARBA" id="ARBA00022679"/>
    </source>
</evidence>
<protein>
    <submittedName>
        <fullName evidence="4">Ubiquinone/menaquinone biosynthesis C-methylase UbiE</fullName>
    </submittedName>
</protein>
<gene>
    <name evidence="4" type="ORF">SAMN05444354_10214</name>
</gene>
<accession>A0A1H7IT86</accession>
<dbReference type="PANTHER" id="PTHR43861">
    <property type="entry name" value="TRANS-ACONITATE 2-METHYLTRANSFERASE-RELATED"/>
    <property type="match status" value="1"/>
</dbReference>
<dbReference type="PANTHER" id="PTHR43861:SF1">
    <property type="entry name" value="TRANS-ACONITATE 2-METHYLTRANSFERASE"/>
    <property type="match status" value="1"/>
</dbReference>
<sequence length="244" mass="27414">MLHPDAMFHRRGPTFFELAHQCLSSVEHGYDLLAPKFDHTPFRTPEVVLQKTLEQVGPPGSIDRALDVGCGTGSAMRHLRPLCRQEVVGVDLSRGMLEEARRRQADAPGEASLTFVQGNALEMTYEAEFDAVTSFGAFGHFLEEDQPRLVRCIARALRPGGRFVFVTAKPPPVLSASYWIGRGFNAAMHVRNALRKPPFIMYYLMFLVPRARELLEAHGFEVEVREGLLPRPFFGYCIVVATKR</sequence>
<dbReference type="AlphaFoldDB" id="A0A1H7IT86"/>
<dbReference type="InterPro" id="IPR029063">
    <property type="entry name" value="SAM-dependent_MTases_sf"/>
</dbReference>
<dbReference type="Gene3D" id="3.40.50.150">
    <property type="entry name" value="Vaccinia Virus protein VP39"/>
    <property type="match status" value="1"/>
</dbReference>
<name>A0A1H7IT86_STIAU</name>
<reference evidence="5" key="1">
    <citation type="submission" date="2016-10" db="EMBL/GenBank/DDBJ databases">
        <authorList>
            <person name="Varghese N."/>
            <person name="Submissions S."/>
        </authorList>
    </citation>
    <scope>NUCLEOTIDE SEQUENCE [LARGE SCALE GENOMIC DNA]</scope>
    <source>
        <strain evidence="5">DSM 17044</strain>
    </source>
</reference>
<keyword evidence="4" id="KW-0830">Ubiquinone</keyword>